<dbReference type="EMBL" id="JAACXV010000281">
    <property type="protein sequence ID" value="KAF7280595.1"/>
    <property type="molecule type" value="Genomic_DNA"/>
</dbReference>
<evidence type="ECO:0000256" key="1">
    <source>
        <dbReference type="SAM" id="MobiDB-lite"/>
    </source>
</evidence>
<dbReference type="AlphaFoldDB" id="A0A834IH04"/>
<gene>
    <name evidence="2" type="ORF">GWI33_005695</name>
</gene>
<feature type="compositionally biased region" description="Basic and acidic residues" evidence="1">
    <location>
        <begin position="61"/>
        <end position="78"/>
    </location>
</feature>
<comment type="caution">
    <text evidence="2">The sequence shown here is derived from an EMBL/GenBank/DDBJ whole genome shotgun (WGS) entry which is preliminary data.</text>
</comment>
<dbReference type="Proteomes" id="UP000625711">
    <property type="component" value="Unassembled WGS sequence"/>
</dbReference>
<evidence type="ECO:0000313" key="2">
    <source>
        <dbReference type="EMBL" id="KAF7280595.1"/>
    </source>
</evidence>
<evidence type="ECO:0000313" key="3">
    <source>
        <dbReference type="Proteomes" id="UP000625711"/>
    </source>
</evidence>
<proteinExistence type="predicted"/>
<keyword evidence="3" id="KW-1185">Reference proteome</keyword>
<reference evidence="2" key="1">
    <citation type="submission" date="2020-08" db="EMBL/GenBank/DDBJ databases">
        <title>Genome sequencing and assembly of the red palm weevil Rhynchophorus ferrugineus.</title>
        <authorList>
            <person name="Dias G.B."/>
            <person name="Bergman C.M."/>
            <person name="Manee M."/>
        </authorList>
    </citation>
    <scope>NUCLEOTIDE SEQUENCE</scope>
    <source>
        <strain evidence="2">AA-2017</strain>
        <tissue evidence="2">Whole larva</tissue>
    </source>
</reference>
<organism evidence="2 3">
    <name type="scientific">Rhynchophorus ferrugineus</name>
    <name type="common">Red palm weevil</name>
    <name type="synonym">Curculio ferrugineus</name>
    <dbReference type="NCBI Taxonomy" id="354439"/>
    <lineage>
        <taxon>Eukaryota</taxon>
        <taxon>Metazoa</taxon>
        <taxon>Ecdysozoa</taxon>
        <taxon>Arthropoda</taxon>
        <taxon>Hexapoda</taxon>
        <taxon>Insecta</taxon>
        <taxon>Pterygota</taxon>
        <taxon>Neoptera</taxon>
        <taxon>Endopterygota</taxon>
        <taxon>Coleoptera</taxon>
        <taxon>Polyphaga</taxon>
        <taxon>Cucujiformia</taxon>
        <taxon>Curculionidae</taxon>
        <taxon>Dryophthorinae</taxon>
        <taxon>Rhynchophorus</taxon>
    </lineage>
</organism>
<protein>
    <submittedName>
        <fullName evidence="2">Uncharacterized protein</fullName>
    </submittedName>
</protein>
<sequence>MGKTLILQIKFHYAQKTQKSVAASRNQDKDNSNRAKPDPDASNRGGKPGAFRRGAASRSLPRRESFDTEPTMRADLKGRSPTLNTHSARRPFINHNAAHSRAPK</sequence>
<accession>A0A834IH04</accession>
<feature type="region of interest" description="Disordered" evidence="1">
    <location>
        <begin position="15"/>
        <end position="104"/>
    </location>
</feature>
<feature type="compositionally biased region" description="Basic and acidic residues" evidence="1">
    <location>
        <begin position="26"/>
        <end position="41"/>
    </location>
</feature>
<feature type="compositionally biased region" description="Polar residues" evidence="1">
    <location>
        <begin position="15"/>
        <end position="25"/>
    </location>
</feature>
<name>A0A834IH04_RHYFE</name>